<comment type="similarity">
    <text evidence="2 24">Belongs to the bacterial diacylglycerol kinase family.</text>
</comment>
<feature type="binding site" evidence="22">
    <location>
        <position position="11"/>
    </location>
    <ligand>
        <name>ATP</name>
        <dbReference type="ChEBI" id="CHEBI:30616"/>
    </ligand>
</feature>
<dbReference type="Pfam" id="PF01219">
    <property type="entry name" value="DAGK_prokar"/>
    <property type="match status" value="1"/>
</dbReference>
<dbReference type="PANTHER" id="PTHR34299:SF1">
    <property type="entry name" value="DIACYLGLYCEROL KINASE"/>
    <property type="match status" value="1"/>
</dbReference>
<keyword evidence="18" id="KW-0594">Phospholipid biosynthesis</keyword>
<feature type="active site" description="Proton acceptor" evidence="20">
    <location>
        <position position="71"/>
    </location>
</feature>
<evidence type="ECO:0000256" key="8">
    <source>
        <dbReference type="ARBA" id="ARBA00022679"/>
    </source>
</evidence>
<dbReference type="GO" id="GO:0005886">
    <property type="term" value="C:plasma membrane"/>
    <property type="evidence" value="ECO:0007669"/>
    <property type="project" value="UniProtKB-SubCell"/>
</dbReference>
<keyword evidence="16 24" id="KW-0443">Lipid metabolism</keyword>
<evidence type="ECO:0000256" key="17">
    <source>
        <dbReference type="ARBA" id="ARBA00023136"/>
    </source>
</evidence>
<feature type="transmembrane region" description="Helical" evidence="24">
    <location>
        <begin position="101"/>
        <end position="119"/>
    </location>
</feature>
<evidence type="ECO:0000256" key="2">
    <source>
        <dbReference type="ARBA" id="ARBA00005967"/>
    </source>
</evidence>
<evidence type="ECO:0000256" key="22">
    <source>
        <dbReference type="PIRSR" id="PIRSR600829-3"/>
    </source>
</evidence>
<feature type="binding site" evidence="23">
    <location>
        <position position="78"/>
    </location>
    <ligand>
        <name>a divalent metal cation</name>
        <dbReference type="ChEBI" id="CHEBI:60240"/>
    </ligand>
</feature>
<accession>A0AAX0L9F6</accession>
<feature type="transmembrane region" description="Helical" evidence="24">
    <location>
        <begin position="59"/>
        <end position="81"/>
    </location>
</feature>
<dbReference type="InterPro" id="IPR033718">
    <property type="entry name" value="DAGK_prok"/>
</dbReference>
<keyword evidence="10 23" id="KW-0479">Metal-binding</keyword>
<evidence type="ECO:0000256" key="4">
    <source>
        <dbReference type="ARBA" id="ARBA00017575"/>
    </source>
</evidence>
<dbReference type="PANTHER" id="PTHR34299">
    <property type="entry name" value="DIACYLGLYCEROL KINASE"/>
    <property type="match status" value="1"/>
</dbReference>
<gene>
    <name evidence="25" type="ORF">BFG04_06115</name>
</gene>
<keyword evidence="14 23" id="KW-0460">Magnesium</keyword>
<comment type="subcellular location">
    <subcellularLocation>
        <location evidence="1">Cell inner membrane</location>
        <topology evidence="1">Multi-pass membrane protein</topology>
    </subcellularLocation>
</comment>
<feature type="binding site" evidence="22">
    <location>
        <begin position="96"/>
        <end position="97"/>
    </location>
    <ligand>
        <name>ATP</name>
        <dbReference type="ChEBI" id="CHEBI:30616"/>
    </ligand>
</feature>
<evidence type="ECO:0000256" key="3">
    <source>
        <dbReference type="ARBA" id="ARBA00012133"/>
    </source>
</evidence>
<evidence type="ECO:0000256" key="20">
    <source>
        <dbReference type="PIRSR" id="PIRSR600829-1"/>
    </source>
</evidence>
<feature type="binding site" evidence="22">
    <location>
        <position position="78"/>
    </location>
    <ligand>
        <name>ATP</name>
        <dbReference type="ChEBI" id="CHEBI:30616"/>
    </ligand>
</feature>
<dbReference type="GO" id="GO:0046872">
    <property type="term" value="F:metal ion binding"/>
    <property type="evidence" value="ECO:0007669"/>
    <property type="project" value="UniProtKB-KW"/>
</dbReference>
<reference evidence="25 26" key="1">
    <citation type="submission" date="2016-08" db="EMBL/GenBank/DDBJ databases">
        <title>Campylobacter species from sea mammals.</title>
        <authorList>
            <person name="Gilbert M.J."/>
            <person name="Byrne B.A."/>
            <person name="Zomer A.L."/>
            <person name="Wagenaar J.A."/>
        </authorList>
    </citation>
    <scope>NUCLEOTIDE SEQUENCE [LARGE SCALE GENOMIC DNA]</scope>
    <source>
        <strain evidence="25 26">1105248</strain>
    </source>
</reference>
<feature type="binding site" evidence="22">
    <location>
        <position position="18"/>
    </location>
    <ligand>
        <name>ATP</name>
        <dbReference type="ChEBI" id="CHEBI:30616"/>
    </ligand>
</feature>
<dbReference type="CDD" id="cd14264">
    <property type="entry name" value="DAGK_IM"/>
    <property type="match status" value="1"/>
</dbReference>
<evidence type="ECO:0000256" key="23">
    <source>
        <dbReference type="PIRSR" id="PIRSR600829-4"/>
    </source>
</evidence>
<feature type="binding site" evidence="21">
    <location>
        <begin position="32"/>
        <end position="36"/>
    </location>
    <ligand>
        <name>substrate</name>
    </ligand>
</feature>
<proteinExistence type="inferred from homology"/>
<dbReference type="GO" id="GO:0004143">
    <property type="term" value="F:ATP-dependent diacylglycerol kinase activity"/>
    <property type="evidence" value="ECO:0007669"/>
    <property type="project" value="UniProtKB-EC"/>
</dbReference>
<evidence type="ECO:0000256" key="5">
    <source>
        <dbReference type="ARBA" id="ARBA00022475"/>
    </source>
</evidence>
<protein>
    <recommendedName>
        <fullName evidence="4 24">Diacylglycerol kinase</fullName>
        <ecNumber evidence="3 24">2.7.1.107</ecNumber>
    </recommendedName>
</protein>
<dbReference type="AlphaFoldDB" id="A0AAX0L9F6"/>
<evidence type="ECO:0000313" key="26">
    <source>
        <dbReference type="Proteomes" id="UP000189728"/>
    </source>
</evidence>
<dbReference type="Gene3D" id="1.10.287.3610">
    <property type="match status" value="1"/>
</dbReference>
<keyword evidence="11 22" id="KW-0547">Nucleotide-binding</keyword>
<evidence type="ECO:0000256" key="13">
    <source>
        <dbReference type="ARBA" id="ARBA00022840"/>
    </source>
</evidence>
<dbReference type="Proteomes" id="UP000189728">
    <property type="component" value="Unassembled WGS sequence"/>
</dbReference>
<dbReference type="PROSITE" id="PS01069">
    <property type="entry name" value="DAGK_PROKAR"/>
    <property type="match status" value="1"/>
</dbReference>
<dbReference type="GO" id="GO:0006654">
    <property type="term" value="P:phosphatidic acid biosynthetic process"/>
    <property type="evidence" value="ECO:0007669"/>
    <property type="project" value="InterPro"/>
</dbReference>
<keyword evidence="19 24" id="KW-1208">Phospholipid metabolism</keyword>
<dbReference type="InterPro" id="IPR000829">
    <property type="entry name" value="DAGK"/>
</dbReference>
<evidence type="ECO:0000256" key="16">
    <source>
        <dbReference type="ARBA" id="ARBA00023098"/>
    </source>
</evidence>
<comment type="function">
    <text evidence="24">Catalyzes the ATP-dependent phosphorylation of sn-l,2-diacylglycerol (DAG) to phosphatidic acid. Involved in the recycling of diacylglycerol produced as a by-product during membrane-derived oligosaccharide (MDO) biosynthesis.</text>
</comment>
<evidence type="ECO:0000256" key="10">
    <source>
        <dbReference type="ARBA" id="ARBA00022723"/>
    </source>
</evidence>
<comment type="caution">
    <text evidence="24">Lacks conserved residue(s) required for the propagation of feature annotation.</text>
</comment>
<dbReference type="InterPro" id="IPR036945">
    <property type="entry name" value="DAGK_sf"/>
</dbReference>
<organism evidence="25 26">
    <name type="scientific">Campylobacter pinnipediorum subsp. pinnipediorum</name>
    <dbReference type="NCBI Taxonomy" id="1660067"/>
    <lineage>
        <taxon>Bacteria</taxon>
        <taxon>Pseudomonadati</taxon>
        <taxon>Campylobacterota</taxon>
        <taxon>Epsilonproteobacteria</taxon>
        <taxon>Campylobacterales</taxon>
        <taxon>Campylobacteraceae</taxon>
        <taxon>Campylobacter</taxon>
    </lineage>
</organism>
<keyword evidence="7" id="KW-0997">Cell inner membrane</keyword>
<evidence type="ECO:0000256" key="19">
    <source>
        <dbReference type="ARBA" id="ARBA00023264"/>
    </source>
</evidence>
<dbReference type="EMBL" id="MCRK01000043">
    <property type="protein sequence ID" value="OPA75048.1"/>
    <property type="molecule type" value="Genomic_DNA"/>
</dbReference>
<comment type="caution">
    <text evidence="25">The sequence shown here is derived from an EMBL/GenBank/DDBJ whole genome shotgun (WGS) entry which is preliminary data.</text>
</comment>
<comment type="catalytic activity">
    <reaction evidence="24">
        <text>a 1,2-diacyl-sn-glycerol + ATP = a 1,2-diacyl-sn-glycero-3-phosphate + ADP + H(+)</text>
        <dbReference type="Rhea" id="RHEA:10272"/>
        <dbReference type="ChEBI" id="CHEBI:15378"/>
        <dbReference type="ChEBI" id="CHEBI:17815"/>
        <dbReference type="ChEBI" id="CHEBI:30616"/>
        <dbReference type="ChEBI" id="CHEBI:58608"/>
        <dbReference type="ChEBI" id="CHEBI:456216"/>
        <dbReference type="EC" id="2.7.1.107"/>
    </reaction>
</comment>
<evidence type="ECO:0000256" key="18">
    <source>
        <dbReference type="ARBA" id="ARBA00023209"/>
    </source>
</evidence>
<evidence type="ECO:0000256" key="12">
    <source>
        <dbReference type="ARBA" id="ARBA00022777"/>
    </source>
</evidence>
<keyword evidence="8 24" id="KW-0808">Transferase</keyword>
<dbReference type="EC" id="2.7.1.107" evidence="3 24"/>
<feature type="binding site" evidence="21">
    <location>
        <position position="11"/>
    </location>
    <ligand>
        <name>substrate</name>
    </ligand>
</feature>
<feature type="binding site" evidence="21">
    <location>
        <position position="100"/>
    </location>
    <ligand>
        <name>substrate</name>
    </ligand>
</feature>
<evidence type="ECO:0000256" key="7">
    <source>
        <dbReference type="ARBA" id="ARBA00022519"/>
    </source>
</evidence>
<evidence type="ECO:0000256" key="9">
    <source>
        <dbReference type="ARBA" id="ARBA00022692"/>
    </source>
</evidence>
<feature type="binding site" evidence="22">
    <location>
        <position position="30"/>
    </location>
    <ligand>
        <name>ATP</name>
        <dbReference type="ChEBI" id="CHEBI:30616"/>
    </ligand>
</feature>
<keyword evidence="15 24" id="KW-1133">Transmembrane helix</keyword>
<evidence type="ECO:0000313" key="25">
    <source>
        <dbReference type="EMBL" id="OPA75048.1"/>
    </source>
</evidence>
<evidence type="ECO:0000256" key="6">
    <source>
        <dbReference type="ARBA" id="ARBA00022516"/>
    </source>
</evidence>
<dbReference type="RefSeq" id="WP_069632667.1">
    <property type="nucleotide sequence ID" value="NZ_CP012546.1"/>
</dbReference>
<evidence type="ECO:0000256" key="24">
    <source>
        <dbReference type="RuleBase" id="RU363065"/>
    </source>
</evidence>
<keyword evidence="6" id="KW-0444">Lipid biosynthesis</keyword>
<evidence type="ECO:0000256" key="21">
    <source>
        <dbReference type="PIRSR" id="PIRSR600829-2"/>
    </source>
</evidence>
<keyword evidence="17 24" id="KW-0472">Membrane</keyword>
<evidence type="ECO:0000256" key="14">
    <source>
        <dbReference type="ARBA" id="ARBA00022842"/>
    </source>
</evidence>
<evidence type="ECO:0000256" key="11">
    <source>
        <dbReference type="ARBA" id="ARBA00022741"/>
    </source>
</evidence>
<comment type="cofactor">
    <cofactor evidence="23">
        <name>Mg(2+)</name>
        <dbReference type="ChEBI" id="CHEBI:18420"/>
    </cofactor>
    <text evidence="23">Mn(2+), Zn(2+), Cd(2+) and Co(2+) support activity to lesser extents.</text>
</comment>
<feature type="binding site" evidence="21">
    <location>
        <position position="71"/>
    </location>
    <ligand>
        <name>substrate</name>
    </ligand>
</feature>
<keyword evidence="12 24" id="KW-0418">Kinase</keyword>
<keyword evidence="5" id="KW-1003">Cell membrane</keyword>
<dbReference type="GO" id="GO:0005524">
    <property type="term" value="F:ATP binding"/>
    <property type="evidence" value="ECO:0007669"/>
    <property type="project" value="UniProtKB-KW"/>
</dbReference>
<keyword evidence="9 24" id="KW-0812">Transmembrane</keyword>
<name>A0AAX0L9F6_9BACT</name>
<feature type="binding site" evidence="23">
    <location>
        <position position="30"/>
    </location>
    <ligand>
        <name>a divalent metal cation</name>
        <dbReference type="ChEBI" id="CHEBI:60240"/>
    </ligand>
</feature>
<evidence type="ECO:0000256" key="1">
    <source>
        <dbReference type="ARBA" id="ARBA00004429"/>
    </source>
</evidence>
<sequence length="120" mass="13511">MKYNKRADLKRIINATKYSLKGLKSAYIYEAAFRQEVWCCCIFIPLGFIFGDNAIEKSLLVASVLLVLIVELINSAIEAVVDRVGCEFNELSGRAKDMGSSAVFISIILAFITWFIIFLF</sequence>
<keyword evidence="13 22" id="KW-0067">ATP-binding</keyword>
<evidence type="ECO:0000256" key="15">
    <source>
        <dbReference type="ARBA" id="ARBA00022989"/>
    </source>
</evidence>